<sequence>MGDPWWGASCDRGASVLACMMVVKLPVPRSYVIA</sequence>
<protein>
    <submittedName>
        <fullName evidence="1">Uncharacterized protein</fullName>
    </submittedName>
</protein>
<dbReference type="EMBL" id="LXQA010563290">
    <property type="protein sequence ID" value="MCI59423.1"/>
    <property type="molecule type" value="Genomic_DNA"/>
</dbReference>
<feature type="non-terminal residue" evidence="1">
    <location>
        <position position="34"/>
    </location>
</feature>
<accession>A0A392TE41</accession>
<dbReference type="AlphaFoldDB" id="A0A392TE41"/>
<reference evidence="1 2" key="1">
    <citation type="journal article" date="2018" name="Front. Plant Sci.">
        <title>Red Clover (Trifolium pratense) and Zigzag Clover (T. medium) - A Picture of Genomic Similarities and Differences.</title>
        <authorList>
            <person name="Dluhosova J."/>
            <person name="Istvanek J."/>
            <person name="Nedelnik J."/>
            <person name="Repkova J."/>
        </authorList>
    </citation>
    <scope>NUCLEOTIDE SEQUENCE [LARGE SCALE GENOMIC DNA]</scope>
    <source>
        <strain evidence="2">cv. 10/8</strain>
        <tissue evidence="1">Leaf</tissue>
    </source>
</reference>
<evidence type="ECO:0000313" key="2">
    <source>
        <dbReference type="Proteomes" id="UP000265520"/>
    </source>
</evidence>
<evidence type="ECO:0000313" key="1">
    <source>
        <dbReference type="EMBL" id="MCI59423.1"/>
    </source>
</evidence>
<name>A0A392TE41_9FABA</name>
<keyword evidence="2" id="KW-1185">Reference proteome</keyword>
<comment type="caution">
    <text evidence="1">The sequence shown here is derived from an EMBL/GenBank/DDBJ whole genome shotgun (WGS) entry which is preliminary data.</text>
</comment>
<organism evidence="1 2">
    <name type="scientific">Trifolium medium</name>
    <dbReference type="NCBI Taxonomy" id="97028"/>
    <lineage>
        <taxon>Eukaryota</taxon>
        <taxon>Viridiplantae</taxon>
        <taxon>Streptophyta</taxon>
        <taxon>Embryophyta</taxon>
        <taxon>Tracheophyta</taxon>
        <taxon>Spermatophyta</taxon>
        <taxon>Magnoliopsida</taxon>
        <taxon>eudicotyledons</taxon>
        <taxon>Gunneridae</taxon>
        <taxon>Pentapetalae</taxon>
        <taxon>rosids</taxon>
        <taxon>fabids</taxon>
        <taxon>Fabales</taxon>
        <taxon>Fabaceae</taxon>
        <taxon>Papilionoideae</taxon>
        <taxon>50 kb inversion clade</taxon>
        <taxon>NPAAA clade</taxon>
        <taxon>Hologalegina</taxon>
        <taxon>IRL clade</taxon>
        <taxon>Trifolieae</taxon>
        <taxon>Trifolium</taxon>
    </lineage>
</organism>
<dbReference type="Proteomes" id="UP000265520">
    <property type="component" value="Unassembled WGS sequence"/>
</dbReference>
<proteinExistence type="predicted"/>